<comment type="caution">
    <text evidence="5">The sequence shown here is derived from an EMBL/GenBank/DDBJ whole genome shotgun (WGS) entry which is preliminary data.</text>
</comment>
<feature type="domain" description="UspA" evidence="4">
    <location>
        <begin position="156"/>
        <end position="289"/>
    </location>
</feature>
<dbReference type="InterPro" id="IPR006015">
    <property type="entry name" value="Universal_stress_UspA"/>
</dbReference>
<evidence type="ECO:0000259" key="4">
    <source>
        <dbReference type="Pfam" id="PF00582"/>
    </source>
</evidence>
<dbReference type="PRINTS" id="PR01438">
    <property type="entry name" value="UNVRSLSTRESS"/>
</dbReference>
<dbReference type="PANTHER" id="PTHR46268">
    <property type="entry name" value="STRESS RESPONSE PROTEIN NHAX"/>
    <property type="match status" value="1"/>
</dbReference>
<accession>A0A542DR78</accession>
<dbReference type="RefSeq" id="WP_246076611.1">
    <property type="nucleotide sequence ID" value="NZ_VFML01000001.1"/>
</dbReference>
<proteinExistence type="inferred from homology"/>
<dbReference type="InterPro" id="IPR006016">
    <property type="entry name" value="UspA"/>
</dbReference>
<sequence>MSATERTVLAGFDGSAGARRAVSWAAREAGDRGGRLMIAQAFNWQPPATTFRWVPAEPLAEEPIRRATAGALDALAGDIRQQVPDVEVGTTFRDGPAAPTLAELGEELDAELLVLGACGLSAIPRTLLGSTAAEVAHAVTRPVVVVRGEERLGDQPVVVGVDGSPTSERAIGFAFEFAARHGCPITAVHAWSDLPLAVHDTGRVRALEPDELRSMAEEYLGGWQHRYPEVKVDWELVADRPARTLLEHAEDARLLAVGSHGRGTVRRALLGSVSHAVLHHANCPVAVLRGGENPA</sequence>
<dbReference type="GO" id="GO:0005524">
    <property type="term" value="F:ATP binding"/>
    <property type="evidence" value="ECO:0007669"/>
    <property type="project" value="UniProtKB-KW"/>
</dbReference>
<evidence type="ECO:0000313" key="5">
    <source>
        <dbReference type="EMBL" id="TQJ05608.1"/>
    </source>
</evidence>
<dbReference type="SUPFAM" id="SSF52402">
    <property type="entry name" value="Adenine nucleotide alpha hydrolases-like"/>
    <property type="match status" value="2"/>
</dbReference>
<reference evidence="5 6" key="1">
    <citation type="submission" date="2019-06" db="EMBL/GenBank/DDBJ databases">
        <title>Sequencing the genomes of 1000 actinobacteria strains.</title>
        <authorList>
            <person name="Klenk H.-P."/>
        </authorList>
    </citation>
    <scope>NUCLEOTIDE SEQUENCE [LARGE SCALE GENOMIC DNA]</scope>
    <source>
        <strain evidence="5 6">DSM 45679</strain>
    </source>
</reference>
<dbReference type="Pfam" id="PF00582">
    <property type="entry name" value="Usp"/>
    <property type="match status" value="2"/>
</dbReference>
<feature type="domain" description="UspA" evidence="4">
    <location>
        <begin position="6"/>
        <end position="147"/>
    </location>
</feature>
<dbReference type="Proteomes" id="UP000320876">
    <property type="component" value="Unassembled WGS sequence"/>
</dbReference>
<name>A0A542DR78_AMYCI</name>
<protein>
    <submittedName>
        <fullName evidence="5">Nucleotide-binding universal stress UspA family protein</fullName>
    </submittedName>
</protein>
<evidence type="ECO:0000313" key="6">
    <source>
        <dbReference type="Proteomes" id="UP000320876"/>
    </source>
</evidence>
<comment type="similarity">
    <text evidence="1">Belongs to the universal stress protein A family.</text>
</comment>
<dbReference type="AlphaFoldDB" id="A0A542DR78"/>
<keyword evidence="3" id="KW-0067">ATP-binding</keyword>
<keyword evidence="2" id="KW-0547">Nucleotide-binding</keyword>
<evidence type="ECO:0000256" key="1">
    <source>
        <dbReference type="ARBA" id="ARBA00008791"/>
    </source>
</evidence>
<evidence type="ECO:0000256" key="3">
    <source>
        <dbReference type="ARBA" id="ARBA00022840"/>
    </source>
</evidence>
<keyword evidence="6" id="KW-1185">Reference proteome</keyword>
<gene>
    <name evidence="5" type="ORF">FB471_5445</name>
</gene>
<dbReference type="EMBL" id="VFML01000001">
    <property type="protein sequence ID" value="TQJ05608.1"/>
    <property type="molecule type" value="Genomic_DNA"/>
</dbReference>
<dbReference type="InterPro" id="IPR014729">
    <property type="entry name" value="Rossmann-like_a/b/a_fold"/>
</dbReference>
<dbReference type="Gene3D" id="3.40.50.620">
    <property type="entry name" value="HUPs"/>
    <property type="match status" value="2"/>
</dbReference>
<dbReference type="PANTHER" id="PTHR46268:SF27">
    <property type="entry name" value="UNIVERSAL STRESS PROTEIN RV2623"/>
    <property type="match status" value="1"/>
</dbReference>
<evidence type="ECO:0000256" key="2">
    <source>
        <dbReference type="ARBA" id="ARBA00022741"/>
    </source>
</evidence>
<organism evidence="5 6">
    <name type="scientific">Amycolatopsis cihanbeyliensis</name>
    <dbReference type="NCBI Taxonomy" id="1128664"/>
    <lineage>
        <taxon>Bacteria</taxon>
        <taxon>Bacillati</taxon>
        <taxon>Actinomycetota</taxon>
        <taxon>Actinomycetes</taxon>
        <taxon>Pseudonocardiales</taxon>
        <taxon>Pseudonocardiaceae</taxon>
        <taxon>Amycolatopsis</taxon>
    </lineage>
</organism>